<comment type="caution">
    <text evidence="2">The sequence shown here is derived from an EMBL/GenBank/DDBJ whole genome shotgun (WGS) entry which is preliminary data.</text>
</comment>
<feature type="region of interest" description="Disordered" evidence="1">
    <location>
        <begin position="29"/>
        <end position="98"/>
    </location>
</feature>
<evidence type="ECO:0000256" key="1">
    <source>
        <dbReference type="SAM" id="MobiDB-lite"/>
    </source>
</evidence>
<gene>
    <name evidence="2" type="ORF">R1sor_003885</name>
</gene>
<dbReference type="AlphaFoldDB" id="A0ABD3H2Y8"/>
<protein>
    <submittedName>
        <fullName evidence="2">Uncharacterized protein</fullName>
    </submittedName>
</protein>
<sequence length="264" mass="28916">MVLPQEIPVNYDLFELNLLSGVVIVMDEQQGRSPSASPSASPSGSPSASPAPTVVGDSSDPFGTCRRDDDLSEDKENPKFNIERTVSDHSSSANGSRDTVPADILKINLEENDKNDLTNLLTPKEIVTYHRRRALASAACGGNSQAAVAPSPEPTEFNVQLLVKPLGGSPTDPGLPQFYLCCPPLIRIKHLAEHLGSKIPAFKGRNIEFLVPRSIHRQEDSNLRPFGTSDKQVLHDECTLDYAWSKLWDDLGDLVLEYREALDE</sequence>
<reference evidence="2 3" key="1">
    <citation type="submission" date="2024-09" db="EMBL/GenBank/DDBJ databases">
        <title>Chromosome-scale assembly of Riccia sorocarpa.</title>
        <authorList>
            <person name="Paukszto L."/>
        </authorList>
    </citation>
    <scope>NUCLEOTIDE SEQUENCE [LARGE SCALE GENOMIC DNA]</scope>
    <source>
        <strain evidence="2">LP-2024</strain>
        <tissue evidence="2">Aerial parts of the thallus</tissue>
    </source>
</reference>
<feature type="compositionally biased region" description="Polar residues" evidence="1">
    <location>
        <begin position="88"/>
        <end position="97"/>
    </location>
</feature>
<accession>A0ABD3H2Y8</accession>
<dbReference type="Proteomes" id="UP001633002">
    <property type="component" value="Unassembled WGS sequence"/>
</dbReference>
<organism evidence="2 3">
    <name type="scientific">Riccia sorocarpa</name>
    <dbReference type="NCBI Taxonomy" id="122646"/>
    <lineage>
        <taxon>Eukaryota</taxon>
        <taxon>Viridiplantae</taxon>
        <taxon>Streptophyta</taxon>
        <taxon>Embryophyta</taxon>
        <taxon>Marchantiophyta</taxon>
        <taxon>Marchantiopsida</taxon>
        <taxon>Marchantiidae</taxon>
        <taxon>Marchantiales</taxon>
        <taxon>Ricciaceae</taxon>
        <taxon>Riccia</taxon>
    </lineage>
</organism>
<keyword evidence="3" id="KW-1185">Reference proteome</keyword>
<proteinExistence type="predicted"/>
<name>A0ABD3H2Y8_9MARC</name>
<evidence type="ECO:0000313" key="3">
    <source>
        <dbReference type="Proteomes" id="UP001633002"/>
    </source>
</evidence>
<dbReference type="EMBL" id="JBJQOH010000006">
    <property type="protein sequence ID" value="KAL3685863.1"/>
    <property type="molecule type" value="Genomic_DNA"/>
</dbReference>
<feature type="compositionally biased region" description="Low complexity" evidence="1">
    <location>
        <begin position="33"/>
        <end position="52"/>
    </location>
</feature>
<feature type="compositionally biased region" description="Basic and acidic residues" evidence="1">
    <location>
        <begin position="65"/>
        <end position="87"/>
    </location>
</feature>
<evidence type="ECO:0000313" key="2">
    <source>
        <dbReference type="EMBL" id="KAL3685863.1"/>
    </source>
</evidence>